<evidence type="ECO:0000256" key="3">
    <source>
        <dbReference type="ARBA" id="ARBA00022723"/>
    </source>
</evidence>
<feature type="compositionally biased region" description="Basic and acidic residues" evidence="13">
    <location>
        <begin position="195"/>
        <end position="208"/>
    </location>
</feature>
<feature type="compositionally biased region" description="Acidic residues" evidence="13">
    <location>
        <begin position="358"/>
        <end position="367"/>
    </location>
</feature>
<evidence type="ECO:0000256" key="1">
    <source>
        <dbReference type="ARBA" id="ARBA00004319"/>
    </source>
</evidence>
<dbReference type="PROSITE" id="PS00804">
    <property type="entry name" value="CALRETICULIN_2"/>
    <property type="match status" value="1"/>
</dbReference>
<dbReference type="SUPFAM" id="SSF63887">
    <property type="entry name" value="P-domain of calnexin/calreticulin"/>
    <property type="match status" value="1"/>
</dbReference>
<keyword evidence="10 12" id="KW-0143">Chaperone</keyword>
<keyword evidence="6" id="KW-0677">Repeat</keyword>
<dbReference type="GO" id="GO:0030246">
    <property type="term" value="F:carbohydrate binding"/>
    <property type="evidence" value="ECO:0007669"/>
    <property type="project" value="UniProtKB-KW"/>
</dbReference>
<evidence type="ECO:0000256" key="4">
    <source>
        <dbReference type="ARBA" id="ARBA00022729"/>
    </source>
</evidence>
<dbReference type="PROSITE" id="PS00805">
    <property type="entry name" value="CALRETICULIN_REPEAT"/>
    <property type="match status" value="1"/>
</dbReference>
<reference evidence="14" key="1">
    <citation type="submission" date="2022-07" db="EMBL/GenBank/DDBJ databases">
        <title>Phylogenomic reconstructions and comparative analyses of Kickxellomycotina fungi.</title>
        <authorList>
            <person name="Reynolds N.K."/>
            <person name="Stajich J.E."/>
            <person name="Barry K."/>
            <person name="Grigoriev I.V."/>
            <person name="Crous P."/>
            <person name="Smith M.E."/>
        </authorList>
    </citation>
    <scope>NUCLEOTIDE SEQUENCE</scope>
    <source>
        <strain evidence="14">RSA 1196</strain>
    </source>
</reference>
<evidence type="ECO:0000256" key="13">
    <source>
        <dbReference type="SAM" id="MobiDB-lite"/>
    </source>
</evidence>
<keyword evidence="11" id="KW-1015">Disulfide bond</keyword>
<evidence type="ECO:0000256" key="9">
    <source>
        <dbReference type="ARBA" id="ARBA00022837"/>
    </source>
</evidence>
<keyword evidence="3" id="KW-0479">Metal-binding</keyword>
<dbReference type="EMBL" id="JANBPY010002305">
    <property type="protein sequence ID" value="KAJ1955578.1"/>
    <property type="molecule type" value="Genomic_DNA"/>
</dbReference>
<dbReference type="Gene3D" id="2.60.120.200">
    <property type="match status" value="1"/>
</dbReference>
<sequence length="495" mass="55855">TLAKVYFQEPFDEFNTATRWVHSKARPDYGEWELSTGALVADPLVNQGLRSMTNDSHYALAAPLEQPFHTKGKTLVLQYSVRFDKVIDCSGAYIKLFPVDLDPEQMNNESPYHVMFGPDLCGSSHSVKVLLGHKGKNYDIKKPISPINDQLTHLYTLILYPDLSYKVLVDNKIKAEGTIAKDWSFIQPKMIEDKTAKKPKDWDDRAMIDDPEDQPPENYENQPEEIPDPNAVKPEDWDEEMDGEWEAPMIDNPDRMIWFPQSIPNPNYQGVWKAPMIDNPDYEEDPDVATYNIGYVGFELWQVTPGTIMDNIVITDSVKHARQVAEETWSKFRKAERKAKKALDVERGLVMNDRAYADDDNDGDDAENSNFKGGLSLANDDFTFVEESVQKVDIGSESQELDENSKAQEQAPAQAIPVEQDGQQPSKPTQDIPPQAPVVDSDDTTTVTKPLKAQDEKRETIATYEKPSGVPVQAKDGAEDLPEQELPTVPLHDEL</sequence>
<dbReference type="GO" id="GO:0005789">
    <property type="term" value="C:endoplasmic reticulum membrane"/>
    <property type="evidence" value="ECO:0007669"/>
    <property type="project" value="TreeGrafter"/>
</dbReference>
<evidence type="ECO:0000313" key="14">
    <source>
        <dbReference type="EMBL" id="KAJ1955578.1"/>
    </source>
</evidence>
<evidence type="ECO:0000256" key="10">
    <source>
        <dbReference type="ARBA" id="ARBA00023186"/>
    </source>
</evidence>
<feature type="non-terminal residue" evidence="14">
    <location>
        <position position="1"/>
    </location>
</feature>
<comment type="similarity">
    <text evidence="2 12">Belongs to the calreticulin family.</text>
</comment>
<name>A0A9W8AQU3_9FUNG</name>
<dbReference type="InterPro" id="IPR001580">
    <property type="entry name" value="Calret/calnex"/>
</dbReference>
<dbReference type="GO" id="GO:0005509">
    <property type="term" value="F:calcium ion binding"/>
    <property type="evidence" value="ECO:0007669"/>
    <property type="project" value="InterPro"/>
</dbReference>
<comment type="caution">
    <text evidence="14">The sequence shown here is derived from an EMBL/GenBank/DDBJ whole genome shotgun (WGS) entry which is preliminary data.</text>
</comment>
<dbReference type="GO" id="GO:0036503">
    <property type="term" value="P:ERAD pathway"/>
    <property type="evidence" value="ECO:0007669"/>
    <property type="project" value="TreeGrafter"/>
</dbReference>
<evidence type="ECO:0000256" key="8">
    <source>
        <dbReference type="ARBA" id="ARBA00022833"/>
    </source>
</evidence>
<feature type="region of interest" description="Disordered" evidence="13">
    <location>
        <begin position="396"/>
        <end position="495"/>
    </location>
</feature>
<dbReference type="GO" id="GO:0006457">
    <property type="term" value="P:protein folding"/>
    <property type="evidence" value="ECO:0007669"/>
    <property type="project" value="InterPro"/>
</dbReference>
<dbReference type="FunFam" id="2.10.250.10:FF:000002">
    <property type="entry name" value="Calreticulin"/>
    <property type="match status" value="1"/>
</dbReference>
<organism evidence="14 15">
    <name type="scientific">Dispira parvispora</name>
    <dbReference type="NCBI Taxonomy" id="1520584"/>
    <lineage>
        <taxon>Eukaryota</taxon>
        <taxon>Fungi</taxon>
        <taxon>Fungi incertae sedis</taxon>
        <taxon>Zoopagomycota</taxon>
        <taxon>Kickxellomycotina</taxon>
        <taxon>Dimargaritomycetes</taxon>
        <taxon>Dimargaritales</taxon>
        <taxon>Dimargaritaceae</taxon>
        <taxon>Dispira</taxon>
    </lineage>
</organism>
<keyword evidence="8" id="KW-0862">Zinc</keyword>
<evidence type="ECO:0000313" key="15">
    <source>
        <dbReference type="Proteomes" id="UP001150925"/>
    </source>
</evidence>
<dbReference type="PANTHER" id="PTHR11073:SF2">
    <property type="entry name" value="CALRETICULIN"/>
    <property type="match status" value="1"/>
</dbReference>
<feature type="region of interest" description="Disordered" evidence="13">
    <location>
        <begin position="195"/>
        <end position="241"/>
    </location>
</feature>
<evidence type="ECO:0000256" key="5">
    <source>
        <dbReference type="ARBA" id="ARBA00022734"/>
    </source>
</evidence>
<dbReference type="InterPro" id="IPR013320">
    <property type="entry name" value="ConA-like_dom_sf"/>
</dbReference>
<dbReference type="AlphaFoldDB" id="A0A9W8AQU3"/>
<dbReference type="OrthoDB" id="1938156at2759"/>
<keyword evidence="9" id="KW-0106">Calcium</keyword>
<comment type="subcellular location">
    <subcellularLocation>
        <location evidence="1">Endoplasmic reticulum lumen</location>
    </subcellularLocation>
</comment>
<dbReference type="InterPro" id="IPR009033">
    <property type="entry name" value="Calreticulin/calnexin_P_dom_sf"/>
</dbReference>
<dbReference type="Gene3D" id="2.10.250.10">
    <property type="entry name" value="Calreticulin/calnexin, P domain"/>
    <property type="match status" value="1"/>
</dbReference>
<dbReference type="Pfam" id="PF00262">
    <property type="entry name" value="Calreticulin"/>
    <property type="match status" value="2"/>
</dbReference>
<keyword evidence="4" id="KW-0732">Signal</keyword>
<evidence type="ECO:0000256" key="12">
    <source>
        <dbReference type="RuleBase" id="RU362126"/>
    </source>
</evidence>
<keyword evidence="15" id="KW-1185">Reference proteome</keyword>
<dbReference type="SUPFAM" id="SSF49899">
    <property type="entry name" value="Concanavalin A-like lectins/glucanases"/>
    <property type="match status" value="1"/>
</dbReference>
<proteinExistence type="inferred from homology"/>
<dbReference type="GO" id="GO:0005788">
    <property type="term" value="C:endoplasmic reticulum lumen"/>
    <property type="evidence" value="ECO:0007669"/>
    <property type="project" value="UniProtKB-SubCell"/>
</dbReference>
<feature type="disulfide bond" evidence="11">
    <location>
        <begin position="89"/>
        <end position="121"/>
    </location>
</feature>
<dbReference type="Proteomes" id="UP001150925">
    <property type="component" value="Unassembled WGS sequence"/>
</dbReference>
<evidence type="ECO:0008006" key="16">
    <source>
        <dbReference type="Google" id="ProtNLM"/>
    </source>
</evidence>
<dbReference type="PRINTS" id="PR00626">
    <property type="entry name" value="CALRETICULIN"/>
</dbReference>
<dbReference type="GO" id="GO:0051082">
    <property type="term" value="F:unfolded protein binding"/>
    <property type="evidence" value="ECO:0007669"/>
    <property type="project" value="InterPro"/>
</dbReference>
<keyword evidence="5" id="KW-0430">Lectin</keyword>
<evidence type="ECO:0000256" key="11">
    <source>
        <dbReference type="PIRSR" id="PIRSR601580-3"/>
    </source>
</evidence>
<evidence type="ECO:0000256" key="2">
    <source>
        <dbReference type="ARBA" id="ARBA00010983"/>
    </source>
</evidence>
<evidence type="ECO:0000256" key="6">
    <source>
        <dbReference type="ARBA" id="ARBA00022737"/>
    </source>
</evidence>
<feature type="region of interest" description="Disordered" evidence="13">
    <location>
        <begin position="355"/>
        <end position="376"/>
    </location>
</feature>
<protein>
    <recommendedName>
        <fullName evidence="16">Calreticulin</fullName>
    </recommendedName>
</protein>
<dbReference type="InterPro" id="IPR018124">
    <property type="entry name" value="Calret/calnex_CS"/>
</dbReference>
<evidence type="ECO:0000256" key="7">
    <source>
        <dbReference type="ARBA" id="ARBA00022824"/>
    </source>
</evidence>
<accession>A0A9W8AQU3</accession>
<dbReference type="PANTHER" id="PTHR11073">
    <property type="entry name" value="CALRETICULIN AND CALNEXIN"/>
    <property type="match status" value="1"/>
</dbReference>
<keyword evidence="7 12" id="KW-0256">Endoplasmic reticulum</keyword>
<gene>
    <name evidence="14" type="ORF">IWQ62_005498</name>
</gene>